<dbReference type="GO" id="GO:0004315">
    <property type="term" value="F:3-oxoacyl-[acyl-carrier-protein] synthase activity"/>
    <property type="evidence" value="ECO:0007669"/>
    <property type="project" value="UniProtKB-EC"/>
</dbReference>
<evidence type="ECO:0000313" key="5">
    <source>
        <dbReference type="EMBL" id="MBP2184171.1"/>
    </source>
</evidence>
<accession>A0ABS4PXL4</accession>
<dbReference type="Pfam" id="PF00109">
    <property type="entry name" value="ketoacyl-synt"/>
    <property type="match status" value="1"/>
</dbReference>
<dbReference type="InterPro" id="IPR014030">
    <property type="entry name" value="Ketoacyl_synth_N"/>
</dbReference>
<dbReference type="RefSeq" id="WP_209667224.1">
    <property type="nucleotide sequence ID" value="NZ_JAGGMS010000001.1"/>
</dbReference>
<organism evidence="5 6">
    <name type="scientific">Amycolatopsis magusensis</name>
    <dbReference type="NCBI Taxonomy" id="882444"/>
    <lineage>
        <taxon>Bacteria</taxon>
        <taxon>Bacillati</taxon>
        <taxon>Actinomycetota</taxon>
        <taxon>Actinomycetes</taxon>
        <taxon>Pseudonocardiales</taxon>
        <taxon>Pseudonocardiaceae</taxon>
        <taxon>Amycolatopsis</taxon>
    </lineage>
</organism>
<evidence type="ECO:0000313" key="6">
    <source>
        <dbReference type="Proteomes" id="UP000741013"/>
    </source>
</evidence>
<gene>
    <name evidence="5" type="ORF">JOM49_005697</name>
</gene>
<dbReference type="CDD" id="cd00834">
    <property type="entry name" value="KAS_I_II"/>
    <property type="match status" value="1"/>
</dbReference>
<dbReference type="Pfam" id="PF02801">
    <property type="entry name" value="Ketoacyl-synt_C"/>
    <property type="match status" value="1"/>
</dbReference>
<dbReference type="EMBL" id="JAGGMS010000001">
    <property type="protein sequence ID" value="MBP2184171.1"/>
    <property type="molecule type" value="Genomic_DNA"/>
</dbReference>
<dbReference type="InterPro" id="IPR020841">
    <property type="entry name" value="PKS_Beta-ketoAc_synthase_dom"/>
</dbReference>
<sequence length="413" mass="42786">MGNGAPGRSGRVVVTGIGVISGIGIGRAGFLDGLLAGRGSAAPVTAFDVTGFEYGKVCEVPEFAVDEERPHYGRATQMIAAAALMAVEDAGMALTRLRAGRGLIAVGTTEGEARDVDEMTTTEVNKGLADLDPVLARRARLGRMPVSVADDLGLEDVELVTLPDVCAAGNYAIGYGLDALRAGEVSYALVGGADSPCRKSFAAFYRLGALARDECRPFAVDRTGVVLGEGSAMLLLEPLESALERGALIHAEVLDYNFNCDAGHPTRPSEERVTQCLRGALDNAGVSPAEVDLVMAHGTATKANDPMEAAAFTEVFGDLPVPPVAAIKSMIGHTMGGAAAHSGIAAILGLEHGFLPPTINHTTTDPECPVDCVPNRARRAEPKIALVNSLGFGGLNAAVVLKRFDRQAEGIGS</sequence>
<evidence type="ECO:0000256" key="3">
    <source>
        <dbReference type="RuleBase" id="RU003694"/>
    </source>
</evidence>
<dbReference type="InterPro" id="IPR014031">
    <property type="entry name" value="Ketoacyl_synth_C"/>
</dbReference>
<feature type="domain" description="Ketosynthase family 3 (KS3)" evidence="4">
    <location>
        <begin position="1"/>
        <end position="403"/>
    </location>
</feature>
<dbReference type="InterPro" id="IPR000794">
    <property type="entry name" value="Beta-ketoacyl_synthase"/>
</dbReference>
<dbReference type="SMART" id="SM00825">
    <property type="entry name" value="PKS_KS"/>
    <property type="match status" value="1"/>
</dbReference>
<comment type="similarity">
    <text evidence="1 3">Belongs to the thiolase-like superfamily. Beta-ketoacyl-ACP synthases family.</text>
</comment>
<proteinExistence type="inferred from homology"/>
<dbReference type="EC" id="2.3.1.179" evidence="5"/>
<dbReference type="PANTHER" id="PTHR11712">
    <property type="entry name" value="POLYKETIDE SYNTHASE-RELATED"/>
    <property type="match status" value="1"/>
</dbReference>
<dbReference type="SUPFAM" id="SSF53901">
    <property type="entry name" value="Thiolase-like"/>
    <property type="match status" value="2"/>
</dbReference>
<dbReference type="PROSITE" id="PS52004">
    <property type="entry name" value="KS3_2"/>
    <property type="match status" value="1"/>
</dbReference>
<evidence type="ECO:0000256" key="1">
    <source>
        <dbReference type="ARBA" id="ARBA00008467"/>
    </source>
</evidence>
<evidence type="ECO:0000256" key="2">
    <source>
        <dbReference type="ARBA" id="ARBA00022679"/>
    </source>
</evidence>
<comment type="caution">
    <text evidence="5">The sequence shown here is derived from an EMBL/GenBank/DDBJ whole genome shotgun (WGS) entry which is preliminary data.</text>
</comment>
<dbReference type="InterPro" id="IPR016039">
    <property type="entry name" value="Thiolase-like"/>
</dbReference>
<keyword evidence="5" id="KW-0012">Acyltransferase</keyword>
<evidence type="ECO:0000259" key="4">
    <source>
        <dbReference type="PROSITE" id="PS52004"/>
    </source>
</evidence>
<dbReference type="Proteomes" id="UP000741013">
    <property type="component" value="Unassembled WGS sequence"/>
</dbReference>
<protein>
    <submittedName>
        <fullName evidence="5">3-oxoacyl-[acyl-carrier-protein] synthase II</fullName>
        <ecNumber evidence="5">2.3.1.179</ecNumber>
    </submittedName>
</protein>
<name>A0ABS4PXL4_9PSEU</name>
<reference evidence="5 6" key="1">
    <citation type="submission" date="2021-03" db="EMBL/GenBank/DDBJ databases">
        <title>Sequencing the genomes of 1000 actinobacteria strains.</title>
        <authorList>
            <person name="Klenk H.-P."/>
        </authorList>
    </citation>
    <scope>NUCLEOTIDE SEQUENCE [LARGE SCALE GENOMIC DNA]</scope>
    <source>
        <strain evidence="5 6">DSM 45510</strain>
    </source>
</reference>
<keyword evidence="2 3" id="KW-0808">Transferase</keyword>
<dbReference type="Gene3D" id="3.40.47.10">
    <property type="match status" value="1"/>
</dbReference>
<dbReference type="PANTHER" id="PTHR11712:SF336">
    <property type="entry name" value="3-OXOACYL-[ACYL-CARRIER-PROTEIN] SYNTHASE, MITOCHONDRIAL"/>
    <property type="match status" value="1"/>
</dbReference>
<keyword evidence="6" id="KW-1185">Reference proteome</keyword>